<dbReference type="GO" id="GO:0005524">
    <property type="term" value="F:ATP binding"/>
    <property type="evidence" value="ECO:0007669"/>
    <property type="project" value="UniProtKB-KW"/>
</dbReference>
<evidence type="ECO:0000256" key="6">
    <source>
        <dbReference type="ARBA" id="ARBA00022840"/>
    </source>
</evidence>
<dbReference type="CDD" id="cd01093">
    <property type="entry name" value="CRIB_PAK_like"/>
    <property type="match status" value="1"/>
</dbReference>
<dbReference type="AlphaFoldDB" id="V8NM79"/>
<evidence type="ECO:0000256" key="7">
    <source>
        <dbReference type="SAM" id="MobiDB-lite"/>
    </source>
</evidence>
<dbReference type="PANTHER" id="PTHR45832">
    <property type="entry name" value="SERINE/THREONINE-PROTEIN KINASE SAMKA-RELATED-RELATED"/>
    <property type="match status" value="1"/>
</dbReference>
<reference evidence="9 10" key="1">
    <citation type="journal article" date="2013" name="Proc. Natl. Acad. Sci. U.S.A.">
        <title>The king cobra genome reveals dynamic gene evolution and adaptation in the snake venom system.</title>
        <authorList>
            <person name="Vonk F.J."/>
            <person name="Casewell N.R."/>
            <person name="Henkel C.V."/>
            <person name="Heimberg A.M."/>
            <person name="Jansen H.J."/>
            <person name="McCleary R.J."/>
            <person name="Kerkkamp H.M."/>
            <person name="Vos R.A."/>
            <person name="Guerreiro I."/>
            <person name="Calvete J.J."/>
            <person name="Wuster W."/>
            <person name="Woods A.E."/>
            <person name="Logan J.M."/>
            <person name="Harrison R.A."/>
            <person name="Castoe T.A."/>
            <person name="de Koning A.P."/>
            <person name="Pollock D.D."/>
            <person name="Yandell M."/>
            <person name="Calderon D."/>
            <person name="Renjifo C."/>
            <person name="Currier R.B."/>
            <person name="Salgado D."/>
            <person name="Pla D."/>
            <person name="Sanz L."/>
            <person name="Hyder A.S."/>
            <person name="Ribeiro J.M."/>
            <person name="Arntzen J.W."/>
            <person name="van den Thillart G.E."/>
            <person name="Boetzer M."/>
            <person name="Pirovano W."/>
            <person name="Dirks R.P."/>
            <person name="Spaink H.P."/>
            <person name="Duboule D."/>
            <person name="McGlinn E."/>
            <person name="Kini R.M."/>
            <person name="Richardson M.K."/>
        </authorList>
    </citation>
    <scope>NUCLEOTIDE SEQUENCE</scope>
    <source>
        <tissue evidence="9">Blood</tissue>
    </source>
</reference>
<feature type="region of interest" description="Disordered" evidence="7">
    <location>
        <begin position="1"/>
        <end position="20"/>
    </location>
</feature>
<keyword evidence="6" id="KW-0067">ATP-binding</keyword>
<gene>
    <name evidence="9" type="primary">PAK2</name>
    <name evidence="9" type="ORF">L345_11607</name>
</gene>
<dbReference type="FunFam" id="3.90.810.10:FF:000001">
    <property type="entry name" value="Non-specific serine/threonine protein kinase"/>
    <property type="match status" value="1"/>
</dbReference>
<dbReference type="InterPro" id="IPR000095">
    <property type="entry name" value="CRIB_dom"/>
</dbReference>
<keyword evidence="3" id="KW-0808">Transferase</keyword>
<dbReference type="Proteomes" id="UP000018936">
    <property type="component" value="Unassembled WGS sequence"/>
</dbReference>
<proteinExistence type="predicted"/>
<dbReference type="SMART" id="SM00285">
    <property type="entry name" value="PBD"/>
    <property type="match status" value="1"/>
</dbReference>
<keyword evidence="10" id="KW-1185">Reference proteome</keyword>
<dbReference type="Gene3D" id="3.90.810.10">
    <property type="entry name" value="CRIB domain"/>
    <property type="match status" value="1"/>
</dbReference>
<evidence type="ECO:0000256" key="5">
    <source>
        <dbReference type="ARBA" id="ARBA00022777"/>
    </source>
</evidence>
<dbReference type="InterPro" id="IPR036936">
    <property type="entry name" value="CRIB_dom_sf"/>
</dbReference>
<comment type="caution">
    <text evidence="9">The sequence shown here is derived from an EMBL/GenBank/DDBJ whole genome shotgun (WGS) entry which is preliminary data.</text>
</comment>
<evidence type="ECO:0000313" key="10">
    <source>
        <dbReference type="Proteomes" id="UP000018936"/>
    </source>
</evidence>
<dbReference type="EC" id="2.7.11.1" evidence="1"/>
<sequence length="320" mass="35005">RPRPAPSGQAGSEKLGSRPVSLSGVVAAGSSWRSGDLAGTQEGQGDRSFLFGWGLLLHVFFKPLIMSDNGELEDKPPAPPVRMSSTIFSSGGKDPLSANHSLKPLPSVPEERKPRNKIISIFSSTEKGSRKKEKERPEISPPSDFEHTIHVGFDAVTGEFTGMPEQWARLLQTSNITKLEQKKNPQAVLDVLKFYDSKDTAKQKYLSFSATDKDGFLSGAIAPNAKRSEPSTATEEEEEDEVAPPVIAPRPDHTKSVYTRSVIDPIPAPSGDASDGTKFADKQKKKNKMSDEEITERLRTIVSIGDPKKKYTRYEKIGQG</sequence>
<evidence type="ECO:0000256" key="3">
    <source>
        <dbReference type="ARBA" id="ARBA00022679"/>
    </source>
</evidence>
<feature type="compositionally biased region" description="Basic and acidic residues" evidence="7">
    <location>
        <begin position="278"/>
        <end position="292"/>
    </location>
</feature>
<dbReference type="Pfam" id="PF00786">
    <property type="entry name" value="PBD"/>
    <property type="match status" value="1"/>
</dbReference>
<evidence type="ECO:0000256" key="1">
    <source>
        <dbReference type="ARBA" id="ARBA00012513"/>
    </source>
</evidence>
<evidence type="ECO:0000259" key="8">
    <source>
        <dbReference type="PROSITE" id="PS50108"/>
    </source>
</evidence>
<feature type="domain" description="CRIB" evidence="8">
    <location>
        <begin position="139"/>
        <end position="152"/>
    </location>
</feature>
<feature type="non-terminal residue" evidence="9">
    <location>
        <position position="1"/>
    </location>
</feature>
<keyword evidence="4" id="KW-0547">Nucleotide-binding</keyword>
<dbReference type="InterPro" id="IPR033923">
    <property type="entry name" value="PAK_BD"/>
</dbReference>
<feature type="region of interest" description="Disordered" evidence="7">
    <location>
        <begin position="214"/>
        <end position="292"/>
    </location>
</feature>
<keyword evidence="2" id="KW-0723">Serine/threonine-protein kinase</keyword>
<dbReference type="GO" id="GO:0004674">
    <property type="term" value="F:protein serine/threonine kinase activity"/>
    <property type="evidence" value="ECO:0007669"/>
    <property type="project" value="UniProtKB-KW"/>
</dbReference>
<evidence type="ECO:0000256" key="2">
    <source>
        <dbReference type="ARBA" id="ARBA00022527"/>
    </source>
</evidence>
<evidence type="ECO:0000256" key="4">
    <source>
        <dbReference type="ARBA" id="ARBA00022741"/>
    </source>
</evidence>
<keyword evidence="5 9" id="KW-0418">Kinase</keyword>
<feature type="compositionally biased region" description="Basic and acidic residues" evidence="7">
    <location>
        <begin position="132"/>
        <end position="146"/>
    </location>
</feature>
<evidence type="ECO:0000313" key="9">
    <source>
        <dbReference type="EMBL" id="ETE62632.1"/>
    </source>
</evidence>
<name>V8NM79_OPHHA</name>
<dbReference type="EMBL" id="AZIM01003138">
    <property type="protein sequence ID" value="ETE62632.1"/>
    <property type="molecule type" value="Genomic_DNA"/>
</dbReference>
<dbReference type="InterPro" id="IPR051931">
    <property type="entry name" value="PAK3-like"/>
</dbReference>
<dbReference type="PROSITE" id="PS50108">
    <property type="entry name" value="CRIB"/>
    <property type="match status" value="1"/>
</dbReference>
<dbReference type="Gene3D" id="3.30.200.20">
    <property type="entry name" value="Phosphorylase Kinase, domain 1"/>
    <property type="match status" value="1"/>
</dbReference>
<dbReference type="OrthoDB" id="1022360at2759"/>
<feature type="region of interest" description="Disordered" evidence="7">
    <location>
        <begin position="71"/>
        <end position="146"/>
    </location>
</feature>
<protein>
    <recommendedName>
        <fullName evidence="1">non-specific serine/threonine protein kinase</fullName>
        <ecNumber evidence="1">2.7.11.1</ecNumber>
    </recommendedName>
</protein>
<dbReference type="PANTHER" id="PTHR45832:SF21">
    <property type="entry name" value="NON-SPECIFIC SERINE_THREONINE PROTEIN KINASE"/>
    <property type="match status" value="1"/>
</dbReference>
<accession>V8NM79</accession>
<organism evidence="9 10">
    <name type="scientific">Ophiophagus hannah</name>
    <name type="common">King cobra</name>
    <name type="synonym">Naja hannah</name>
    <dbReference type="NCBI Taxonomy" id="8665"/>
    <lineage>
        <taxon>Eukaryota</taxon>
        <taxon>Metazoa</taxon>
        <taxon>Chordata</taxon>
        <taxon>Craniata</taxon>
        <taxon>Vertebrata</taxon>
        <taxon>Euteleostomi</taxon>
        <taxon>Lepidosauria</taxon>
        <taxon>Squamata</taxon>
        <taxon>Bifurcata</taxon>
        <taxon>Unidentata</taxon>
        <taxon>Episquamata</taxon>
        <taxon>Toxicofera</taxon>
        <taxon>Serpentes</taxon>
        <taxon>Colubroidea</taxon>
        <taxon>Elapidae</taxon>
        <taxon>Elapinae</taxon>
        <taxon>Ophiophagus</taxon>
    </lineage>
</organism>